<accession>A0ACD3AWX0</accession>
<keyword evidence="2" id="KW-1185">Reference proteome</keyword>
<name>A0ACD3AWX0_9AGAR</name>
<protein>
    <submittedName>
        <fullName evidence="1">Uncharacterized protein</fullName>
    </submittedName>
</protein>
<gene>
    <name evidence="1" type="ORF">BDN72DRAFT_877762</name>
</gene>
<organism evidence="1 2">
    <name type="scientific">Pluteus cervinus</name>
    <dbReference type="NCBI Taxonomy" id="181527"/>
    <lineage>
        <taxon>Eukaryota</taxon>
        <taxon>Fungi</taxon>
        <taxon>Dikarya</taxon>
        <taxon>Basidiomycota</taxon>
        <taxon>Agaricomycotina</taxon>
        <taxon>Agaricomycetes</taxon>
        <taxon>Agaricomycetidae</taxon>
        <taxon>Agaricales</taxon>
        <taxon>Pluteineae</taxon>
        <taxon>Pluteaceae</taxon>
        <taxon>Pluteus</taxon>
    </lineage>
</organism>
<evidence type="ECO:0000313" key="2">
    <source>
        <dbReference type="Proteomes" id="UP000308600"/>
    </source>
</evidence>
<proteinExistence type="predicted"/>
<reference evidence="1 2" key="1">
    <citation type="journal article" date="2019" name="Nat. Ecol. Evol.">
        <title>Megaphylogeny resolves global patterns of mushroom evolution.</title>
        <authorList>
            <person name="Varga T."/>
            <person name="Krizsan K."/>
            <person name="Foldi C."/>
            <person name="Dima B."/>
            <person name="Sanchez-Garcia M."/>
            <person name="Sanchez-Ramirez S."/>
            <person name="Szollosi G.J."/>
            <person name="Szarkandi J.G."/>
            <person name="Papp V."/>
            <person name="Albert L."/>
            <person name="Andreopoulos W."/>
            <person name="Angelini C."/>
            <person name="Antonin V."/>
            <person name="Barry K.W."/>
            <person name="Bougher N.L."/>
            <person name="Buchanan P."/>
            <person name="Buyck B."/>
            <person name="Bense V."/>
            <person name="Catcheside P."/>
            <person name="Chovatia M."/>
            <person name="Cooper J."/>
            <person name="Damon W."/>
            <person name="Desjardin D."/>
            <person name="Finy P."/>
            <person name="Geml J."/>
            <person name="Haridas S."/>
            <person name="Hughes K."/>
            <person name="Justo A."/>
            <person name="Karasinski D."/>
            <person name="Kautmanova I."/>
            <person name="Kiss B."/>
            <person name="Kocsube S."/>
            <person name="Kotiranta H."/>
            <person name="LaButti K.M."/>
            <person name="Lechner B.E."/>
            <person name="Liimatainen K."/>
            <person name="Lipzen A."/>
            <person name="Lukacs Z."/>
            <person name="Mihaltcheva S."/>
            <person name="Morgado L.N."/>
            <person name="Niskanen T."/>
            <person name="Noordeloos M.E."/>
            <person name="Ohm R.A."/>
            <person name="Ortiz-Santana B."/>
            <person name="Ovrebo C."/>
            <person name="Racz N."/>
            <person name="Riley R."/>
            <person name="Savchenko A."/>
            <person name="Shiryaev A."/>
            <person name="Soop K."/>
            <person name="Spirin V."/>
            <person name="Szebenyi C."/>
            <person name="Tomsovsky M."/>
            <person name="Tulloss R.E."/>
            <person name="Uehling J."/>
            <person name="Grigoriev I.V."/>
            <person name="Vagvolgyi C."/>
            <person name="Papp T."/>
            <person name="Martin F.M."/>
            <person name="Miettinen O."/>
            <person name="Hibbett D.S."/>
            <person name="Nagy L.G."/>
        </authorList>
    </citation>
    <scope>NUCLEOTIDE SEQUENCE [LARGE SCALE GENOMIC DNA]</scope>
    <source>
        <strain evidence="1 2">NL-1719</strain>
    </source>
</reference>
<dbReference type="EMBL" id="ML208312">
    <property type="protein sequence ID" value="TFK70493.1"/>
    <property type="molecule type" value="Genomic_DNA"/>
</dbReference>
<evidence type="ECO:0000313" key="1">
    <source>
        <dbReference type="EMBL" id="TFK70493.1"/>
    </source>
</evidence>
<sequence>MSTFFFWPETLADKGGWMLTLRMGNLRLGLNLEVVRCQWSDDLNESKRATIVKFRNKCRLLGGCFYPDKRRNLEHRLGCWTINIYQIFHALLVARCALGENIPVFYEYVDTKSDEFACRYLGYLAIWRRGLPWIHKTKTQEAEEISGIYELGSVVLT</sequence>
<dbReference type="Proteomes" id="UP000308600">
    <property type="component" value="Unassembled WGS sequence"/>
</dbReference>